<name>B2WBL1_PYRTR</name>
<protein>
    <submittedName>
        <fullName evidence="1">Uncharacterized protein</fullName>
    </submittedName>
</protein>
<proteinExistence type="predicted"/>
<organism evidence="1 2">
    <name type="scientific">Pyrenophora tritici-repentis (strain Pt-1C-BFP)</name>
    <name type="common">Wheat tan spot fungus</name>
    <name type="synonym">Drechslera tritici-repentis</name>
    <dbReference type="NCBI Taxonomy" id="426418"/>
    <lineage>
        <taxon>Eukaryota</taxon>
        <taxon>Fungi</taxon>
        <taxon>Dikarya</taxon>
        <taxon>Ascomycota</taxon>
        <taxon>Pezizomycotina</taxon>
        <taxon>Dothideomycetes</taxon>
        <taxon>Pleosporomycetidae</taxon>
        <taxon>Pleosporales</taxon>
        <taxon>Pleosporineae</taxon>
        <taxon>Pleosporaceae</taxon>
        <taxon>Pyrenophora</taxon>
    </lineage>
</organism>
<dbReference type="AlphaFoldDB" id="B2WBL1"/>
<dbReference type="Proteomes" id="UP000001471">
    <property type="component" value="Unassembled WGS sequence"/>
</dbReference>
<sequence>MHFMCREVSIVLSMATGSAERDPLAKNVDVMPAIRRVAIFYHFGSGLAYHLKVQRSRR</sequence>
<dbReference type="InParanoid" id="B2WBL1"/>
<dbReference type="HOGENOM" id="CLU_2980187_0_0_1"/>
<evidence type="ECO:0000313" key="2">
    <source>
        <dbReference type="Proteomes" id="UP000001471"/>
    </source>
</evidence>
<evidence type="ECO:0000313" key="1">
    <source>
        <dbReference type="EMBL" id="EDU49943.1"/>
    </source>
</evidence>
<dbReference type="EMBL" id="DS231621">
    <property type="protein sequence ID" value="EDU49943.1"/>
    <property type="molecule type" value="Genomic_DNA"/>
</dbReference>
<gene>
    <name evidence="1" type="ORF">PTRG_07024</name>
</gene>
<accession>B2WBL1</accession>
<reference evidence="2" key="1">
    <citation type="journal article" date="2013" name="G3 (Bethesda)">
        <title>Comparative genomics of a plant-pathogenic fungus, Pyrenophora tritici-repentis, reveals transduplication and the impact of repeat elements on pathogenicity and population divergence.</title>
        <authorList>
            <person name="Manning V.A."/>
            <person name="Pandelova I."/>
            <person name="Dhillon B."/>
            <person name="Wilhelm L.J."/>
            <person name="Goodwin S.B."/>
            <person name="Berlin A.M."/>
            <person name="Figueroa M."/>
            <person name="Freitag M."/>
            <person name="Hane J.K."/>
            <person name="Henrissat B."/>
            <person name="Holman W.H."/>
            <person name="Kodira C.D."/>
            <person name="Martin J."/>
            <person name="Oliver R.P."/>
            <person name="Robbertse B."/>
            <person name="Schackwitz W."/>
            <person name="Schwartz D.C."/>
            <person name="Spatafora J.W."/>
            <person name="Turgeon B.G."/>
            <person name="Yandava C."/>
            <person name="Young S."/>
            <person name="Zhou S."/>
            <person name="Zeng Q."/>
            <person name="Grigoriev I.V."/>
            <person name="Ma L.-J."/>
            <person name="Ciuffetti L.M."/>
        </authorList>
    </citation>
    <scope>NUCLEOTIDE SEQUENCE [LARGE SCALE GENOMIC DNA]</scope>
    <source>
        <strain evidence="2">Pt-1C-BFP</strain>
    </source>
</reference>